<gene>
    <name evidence="2" type="ORF">AAH949_04625</name>
</gene>
<accession>A0AAU7E9D6</accession>
<dbReference type="GO" id="GO:0016887">
    <property type="term" value="F:ATP hydrolysis activity"/>
    <property type="evidence" value="ECO:0007669"/>
    <property type="project" value="InterPro"/>
</dbReference>
<feature type="domain" description="ATPase AAA-type core" evidence="1">
    <location>
        <begin position="202"/>
        <end position="281"/>
    </location>
</feature>
<reference evidence="2" key="1">
    <citation type="submission" date="2024-05" db="EMBL/GenBank/DDBJ databases">
        <title>Campylobacter coli isolated from environmental waters in Slovenia.</title>
        <authorList>
            <person name="Zautner A.E."/>
            <person name="Bunk B."/>
            <person name="Riedel T."/>
            <person name="Sproeer C."/>
        </authorList>
    </citation>
    <scope>NUCLEOTIDE SEQUENCE</scope>
    <source>
        <strain evidence="2">CCS1377</strain>
    </source>
</reference>
<dbReference type="SUPFAM" id="SSF52540">
    <property type="entry name" value="P-loop containing nucleoside triphosphate hydrolases"/>
    <property type="match status" value="1"/>
</dbReference>
<evidence type="ECO:0000259" key="1">
    <source>
        <dbReference type="Pfam" id="PF13304"/>
    </source>
</evidence>
<name>A0AAU7E9D6_9BACT</name>
<dbReference type="RefSeq" id="WP_348519115.1">
    <property type="nucleotide sequence ID" value="NZ_CP155620.1"/>
</dbReference>
<sequence length="338" mass="39342">MNKKLYLENIGIIKEANINLEGLGVIAGENDTGKSTVGKILMALIKTHNMSEWKTKKSNKIWVKEKAFDKLINLIFNGELKNNGGIILSKDQNIIYEACIERNRCTSFKSEGQEYADCTFIQSPLVWDLFDFFTKVRLANDNARIYGGGYELSYPYLLWDLYQKIGLQRPLKKSLDFKDLKEEIVDIINGHFLQNNKEAYKFYRNNKEISVENVATGIKQFGILQTLINNNRITPQGFLIFDEPENHLHPTWQILFAKILVELSTKHIPILINTHSPYVVEAIYKYGMHYKARVNFHVSLDFKIEQVRNNEKTMELIFEKLNKPFQTFDELDIKNGRF</sequence>
<dbReference type="Gene3D" id="3.40.50.300">
    <property type="entry name" value="P-loop containing nucleotide triphosphate hydrolases"/>
    <property type="match status" value="1"/>
</dbReference>
<evidence type="ECO:0000313" key="2">
    <source>
        <dbReference type="EMBL" id="XBJ30114.1"/>
    </source>
</evidence>
<dbReference type="InterPro" id="IPR027417">
    <property type="entry name" value="P-loop_NTPase"/>
</dbReference>
<dbReference type="InterPro" id="IPR051396">
    <property type="entry name" value="Bact_Antivir_Def_Nuclease"/>
</dbReference>
<protein>
    <submittedName>
        <fullName evidence="2">AAA family ATPase</fullName>
    </submittedName>
</protein>
<dbReference type="PANTHER" id="PTHR43581">
    <property type="entry name" value="ATP/GTP PHOSPHATASE"/>
    <property type="match status" value="1"/>
</dbReference>
<dbReference type="AlphaFoldDB" id="A0AAU7E9D6"/>
<dbReference type="GO" id="GO:0005524">
    <property type="term" value="F:ATP binding"/>
    <property type="evidence" value="ECO:0007669"/>
    <property type="project" value="InterPro"/>
</dbReference>
<proteinExistence type="predicted"/>
<organism evidence="2">
    <name type="scientific">Campylobacter sp. CCS1377</name>
    <dbReference type="NCBI Taxonomy" id="3158229"/>
    <lineage>
        <taxon>Bacteria</taxon>
        <taxon>Pseudomonadati</taxon>
        <taxon>Campylobacterota</taxon>
        <taxon>Epsilonproteobacteria</taxon>
        <taxon>Campylobacterales</taxon>
        <taxon>Campylobacteraceae</taxon>
        <taxon>Campylobacter</taxon>
    </lineage>
</organism>
<dbReference type="PANTHER" id="PTHR43581:SF2">
    <property type="entry name" value="EXCINUCLEASE ATPASE SUBUNIT"/>
    <property type="match status" value="1"/>
</dbReference>
<dbReference type="Pfam" id="PF13304">
    <property type="entry name" value="AAA_21"/>
    <property type="match status" value="1"/>
</dbReference>
<dbReference type="EMBL" id="CP155620">
    <property type="protein sequence ID" value="XBJ30114.1"/>
    <property type="molecule type" value="Genomic_DNA"/>
</dbReference>
<dbReference type="InterPro" id="IPR003959">
    <property type="entry name" value="ATPase_AAA_core"/>
</dbReference>